<feature type="non-terminal residue" evidence="1">
    <location>
        <position position="1"/>
    </location>
</feature>
<name>A0A0F9QFJ9_9ZZZZ</name>
<sequence length="131" mass="14015">QVRADLQQGITAAILEYKKLDDDFEAIIQQRAQDQQTAVIQVETAAYVKKANAIHSDLIAALQMLAATGVASDMADSLGVAAYLEGESLYATMQKLFKGTVVEQYLPKPPSNGGTVPNVAKTNLDQSGFAQ</sequence>
<evidence type="ECO:0000313" key="1">
    <source>
        <dbReference type="EMBL" id="KKN42830.1"/>
    </source>
</evidence>
<accession>A0A0F9QFJ9</accession>
<protein>
    <submittedName>
        <fullName evidence="1">Uncharacterized protein</fullName>
    </submittedName>
</protein>
<proteinExistence type="predicted"/>
<reference evidence="1" key="1">
    <citation type="journal article" date="2015" name="Nature">
        <title>Complex archaea that bridge the gap between prokaryotes and eukaryotes.</title>
        <authorList>
            <person name="Spang A."/>
            <person name="Saw J.H."/>
            <person name="Jorgensen S.L."/>
            <person name="Zaremba-Niedzwiedzka K."/>
            <person name="Martijn J."/>
            <person name="Lind A.E."/>
            <person name="van Eijk R."/>
            <person name="Schleper C."/>
            <person name="Guy L."/>
            <person name="Ettema T.J."/>
        </authorList>
    </citation>
    <scope>NUCLEOTIDE SEQUENCE</scope>
</reference>
<dbReference type="AlphaFoldDB" id="A0A0F9QFJ9"/>
<organism evidence="1">
    <name type="scientific">marine sediment metagenome</name>
    <dbReference type="NCBI Taxonomy" id="412755"/>
    <lineage>
        <taxon>unclassified sequences</taxon>
        <taxon>metagenomes</taxon>
        <taxon>ecological metagenomes</taxon>
    </lineage>
</organism>
<gene>
    <name evidence="1" type="ORF">LCGC14_0709620</name>
</gene>
<comment type="caution">
    <text evidence="1">The sequence shown here is derived from an EMBL/GenBank/DDBJ whole genome shotgun (WGS) entry which is preliminary data.</text>
</comment>
<dbReference type="EMBL" id="LAZR01001555">
    <property type="protein sequence ID" value="KKN42830.1"/>
    <property type="molecule type" value="Genomic_DNA"/>
</dbReference>